<dbReference type="PANTHER" id="PTHR37841">
    <property type="entry name" value="GLR2918 PROTEIN"/>
    <property type="match status" value="1"/>
</dbReference>
<dbReference type="EMBL" id="DVHF01000114">
    <property type="protein sequence ID" value="HIR57905.1"/>
    <property type="molecule type" value="Genomic_DNA"/>
</dbReference>
<dbReference type="Proteomes" id="UP000886785">
    <property type="component" value="Unassembled WGS sequence"/>
</dbReference>
<reference evidence="1" key="1">
    <citation type="submission" date="2020-10" db="EMBL/GenBank/DDBJ databases">
        <authorList>
            <person name="Gilroy R."/>
        </authorList>
    </citation>
    <scope>NUCLEOTIDE SEQUENCE</scope>
    <source>
        <strain evidence="1">ChiSjej1B19-7085</strain>
    </source>
</reference>
<dbReference type="Pfam" id="PF14903">
    <property type="entry name" value="WG_beta_rep"/>
    <property type="match status" value="2"/>
</dbReference>
<comment type="caution">
    <text evidence="1">The sequence shown here is derived from an EMBL/GenBank/DDBJ whole genome shotgun (WGS) entry which is preliminary data.</text>
</comment>
<organism evidence="1 2">
    <name type="scientific">Candidatus Gallacutalibacter pullicola</name>
    <dbReference type="NCBI Taxonomy" id="2840830"/>
    <lineage>
        <taxon>Bacteria</taxon>
        <taxon>Bacillati</taxon>
        <taxon>Bacillota</taxon>
        <taxon>Clostridia</taxon>
        <taxon>Eubacteriales</taxon>
        <taxon>Candidatus Gallacutalibacter</taxon>
    </lineage>
</organism>
<dbReference type="SUPFAM" id="SSF69360">
    <property type="entry name" value="Cell wall binding repeat"/>
    <property type="match status" value="1"/>
</dbReference>
<dbReference type="PANTHER" id="PTHR37841:SF1">
    <property type="entry name" value="DUF3298 DOMAIN-CONTAINING PROTEIN"/>
    <property type="match status" value="1"/>
</dbReference>
<dbReference type="InterPro" id="IPR032774">
    <property type="entry name" value="WG_beta_rep"/>
</dbReference>
<evidence type="ECO:0000313" key="2">
    <source>
        <dbReference type="Proteomes" id="UP000886785"/>
    </source>
</evidence>
<reference evidence="1" key="2">
    <citation type="journal article" date="2021" name="PeerJ">
        <title>Extensive microbial diversity within the chicken gut microbiome revealed by metagenomics and culture.</title>
        <authorList>
            <person name="Gilroy R."/>
            <person name="Ravi A."/>
            <person name="Getino M."/>
            <person name="Pursley I."/>
            <person name="Horton D.L."/>
            <person name="Alikhan N.F."/>
            <person name="Baker D."/>
            <person name="Gharbi K."/>
            <person name="Hall N."/>
            <person name="Watson M."/>
            <person name="Adriaenssens E.M."/>
            <person name="Foster-Nyarko E."/>
            <person name="Jarju S."/>
            <person name="Secka A."/>
            <person name="Antonio M."/>
            <person name="Oren A."/>
            <person name="Chaudhuri R.R."/>
            <person name="La Ragione R."/>
            <person name="Hildebrand F."/>
            <person name="Pallen M.J."/>
        </authorList>
    </citation>
    <scope>NUCLEOTIDE SEQUENCE</scope>
    <source>
        <strain evidence="1">ChiSjej1B19-7085</strain>
    </source>
</reference>
<evidence type="ECO:0000313" key="1">
    <source>
        <dbReference type="EMBL" id="HIR57905.1"/>
    </source>
</evidence>
<proteinExistence type="predicted"/>
<accession>A0A9D1DRY5</accession>
<gene>
    <name evidence="1" type="ORF">IAA54_09560</name>
</gene>
<sequence>MNQNQMGVAVFLALLIAAGWLAVPGGRASQAADQAGTLETARQYRDQELYERSIQSYGQALLEGASLELYQELAGVYETYYAENPTSAVRRDFAAMLSSACEAYPDEVSFWERYAALYLDTESYAEAWNVLRDAREAGISSETLEAQYRQAYYAYRLNYQPYVEILPQGWPGGYIVRDGELWGAVTASGDTLLSPVYRMAGPLSEDGSIAVADADGDTWLIDGGGIPAAHYPGTAEQAGSHADGLIPIKMQGKDVWGYYTDDGQEVLSGYLEAGSFQDGLAAVCTGEGWSIIDEDGVYASDEVWEEIRLDAAGRYDQDGVILAKSGGAWHIYDDEFEQAGDFSCEEIDVHIDGPIAFCRGGLWGFADEDGNEVIAPAYEQARSFSGGVAAVCRDGLWGFIDESGQTVIDFLFTDAGYFSASDGSCPVQLEEGGAYRLIQWEVAR</sequence>
<protein>
    <submittedName>
        <fullName evidence="1">WG repeat-containing protein</fullName>
    </submittedName>
</protein>
<name>A0A9D1DRY5_9FIRM</name>
<dbReference type="AlphaFoldDB" id="A0A9D1DRY5"/>